<dbReference type="EMBL" id="CAJOAZ010003667">
    <property type="protein sequence ID" value="CAF4021526.1"/>
    <property type="molecule type" value="Genomic_DNA"/>
</dbReference>
<reference evidence="1" key="1">
    <citation type="submission" date="2021-02" db="EMBL/GenBank/DDBJ databases">
        <authorList>
            <person name="Nowell W R."/>
        </authorList>
    </citation>
    <scope>NUCLEOTIDE SEQUENCE</scope>
</reference>
<gene>
    <name evidence="1" type="ORF">OXD698_LOCUS30730</name>
</gene>
<dbReference type="Proteomes" id="UP000663844">
    <property type="component" value="Unassembled WGS sequence"/>
</dbReference>
<sequence length="88" mass="10162">MESCFRNHRPRSDFTSGPLRFSTVDPVHMAKEKEFYEYTITNPTNPDDELAINIGNLYMNNNNKFQTEMVIAVEAVFDAQKEKDLQGT</sequence>
<evidence type="ECO:0000313" key="2">
    <source>
        <dbReference type="Proteomes" id="UP000663844"/>
    </source>
</evidence>
<comment type="caution">
    <text evidence="1">The sequence shown here is derived from an EMBL/GenBank/DDBJ whole genome shotgun (WGS) entry which is preliminary data.</text>
</comment>
<accession>A0A819QAA9</accession>
<organism evidence="1 2">
    <name type="scientific">Adineta steineri</name>
    <dbReference type="NCBI Taxonomy" id="433720"/>
    <lineage>
        <taxon>Eukaryota</taxon>
        <taxon>Metazoa</taxon>
        <taxon>Spiralia</taxon>
        <taxon>Gnathifera</taxon>
        <taxon>Rotifera</taxon>
        <taxon>Eurotatoria</taxon>
        <taxon>Bdelloidea</taxon>
        <taxon>Adinetida</taxon>
        <taxon>Adinetidae</taxon>
        <taxon>Adineta</taxon>
    </lineage>
</organism>
<name>A0A819QAA9_9BILA</name>
<protein>
    <submittedName>
        <fullName evidence="1">Uncharacterized protein</fullName>
    </submittedName>
</protein>
<proteinExistence type="predicted"/>
<dbReference type="AlphaFoldDB" id="A0A819QAA9"/>
<evidence type="ECO:0000313" key="1">
    <source>
        <dbReference type="EMBL" id="CAF4021526.1"/>
    </source>
</evidence>